<proteinExistence type="predicted"/>
<dbReference type="Proteomes" id="UP000192074">
    <property type="component" value="Unassembled WGS sequence"/>
</dbReference>
<sequence length="130" mass="14547">MALGRHHTPMPARGGIHPISSVYTMPSGREFFIGYRDFKDFSYSLCELNFVMALAKVGEKGMICTADQFMAFEMALSQGSENKVTKEIRTSGTAFLVERPNNTWMTVILAATMGPQKPFNVWVETSSLKR</sequence>
<dbReference type="AlphaFoldDB" id="A0A822V8B9"/>
<evidence type="ECO:0000313" key="2">
    <source>
        <dbReference type="Proteomes" id="UP000192074"/>
    </source>
</evidence>
<dbReference type="EMBL" id="FCNL01000031">
    <property type="protein sequence ID" value="CVI21303.1"/>
    <property type="molecule type" value="Genomic_DNA"/>
</dbReference>
<protein>
    <submittedName>
        <fullName evidence="1">Uncharacterized protein</fullName>
    </submittedName>
</protein>
<comment type="caution">
    <text evidence="1">The sequence shown here is derived from an EMBL/GenBank/DDBJ whole genome shotgun (WGS) entry which is preliminary data.</text>
</comment>
<gene>
    <name evidence="1" type="ORF">AGR4A_Lc130267</name>
</gene>
<evidence type="ECO:0000313" key="1">
    <source>
        <dbReference type="EMBL" id="CVI21303.1"/>
    </source>
</evidence>
<name>A0A822V8B9_AGRTU</name>
<reference evidence="1 2" key="1">
    <citation type="submission" date="2016-01" db="EMBL/GenBank/DDBJ databases">
        <authorList>
            <person name="Regsiter A."/>
            <person name="william w."/>
        </authorList>
    </citation>
    <scope>NUCLEOTIDE SEQUENCE [LARGE SCALE GENOMIC DNA]</scope>
    <source>
        <strain evidence="1 2">B6</strain>
    </source>
</reference>
<organism evidence="1 2">
    <name type="scientific">Agrobacterium tumefaciens str. B6</name>
    <dbReference type="NCBI Taxonomy" id="1183423"/>
    <lineage>
        <taxon>Bacteria</taxon>
        <taxon>Pseudomonadati</taxon>
        <taxon>Pseudomonadota</taxon>
        <taxon>Alphaproteobacteria</taxon>
        <taxon>Hyphomicrobiales</taxon>
        <taxon>Rhizobiaceae</taxon>
        <taxon>Rhizobium/Agrobacterium group</taxon>
        <taxon>Agrobacterium</taxon>
        <taxon>Agrobacterium tumefaciens complex</taxon>
    </lineage>
</organism>
<accession>A0A822V8B9</accession>